<feature type="non-terminal residue" evidence="1">
    <location>
        <position position="1"/>
    </location>
</feature>
<name>A0A0F9CUH0_9ZZZZ</name>
<gene>
    <name evidence="1" type="ORF">LCGC14_2624850</name>
</gene>
<sequence length="447" mass="51387">ADIIKTIVDLFLNRYDGFSNYQKLYDITVEFDYTFIKDNSLYPDFAKIYFNYGASQDSFNLIKDGTPQSFSYTFEFDSTTENDFDVKFEISNGQLDLSNMDYSYLFKCIENPSGNSILQQDFNLNFNGALRNLKSFRYSNSNFLLKTSHSFSTSNDGLIYHNTYGRTNKFEIIYSIKADGEWYTSIFSTNTSESLVRTFNITEFMTNNNLYVFQDFSVEFIIIGNNTSLTVNFIELDISNPSAATILEEYRIIDNILGQTTDWIQFNSSTFTKLGDFGDLPANFSIEYRVTDYAGLQGINTTYNGNYQYIIYSQEKSITLIDDTINLNTNDRDISFTNLGQFNNLDFLDVYINGFRYGTAYLIAGLYKVSFGTQNNVDTLLTYSDSLLSPDIYSNIDPVDHVSWDVDNDDYFATVKHVLIDDDIIITNPILNNQSNQLSIEHLYDRG</sequence>
<dbReference type="EMBL" id="LAZR01044877">
    <property type="protein sequence ID" value="KKL03568.1"/>
    <property type="molecule type" value="Genomic_DNA"/>
</dbReference>
<accession>A0A0F9CUH0</accession>
<evidence type="ECO:0000313" key="1">
    <source>
        <dbReference type="EMBL" id="KKL03568.1"/>
    </source>
</evidence>
<reference evidence="1" key="1">
    <citation type="journal article" date="2015" name="Nature">
        <title>Complex archaea that bridge the gap between prokaryotes and eukaryotes.</title>
        <authorList>
            <person name="Spang A."/>
            <person name="Saw J.H."/>
            <person name="Jorgensen S.L."/>
            <person name="Zaremba-Niedzwiedzka K."/>
            <person name="Martijn J."/>
            <person name="Lind A.E."/>
            <person name="van Eijk R."/>
            <person name="Schleper C."/>
            <person name="Guy L."/>
            <person name="Ettema T.J."/>
        </authorList>
    </citation>
    <scope>NUCLEOTIDE SEQUENCE</scope>
</reference>
<comment type="caution">
    <text evidence="1">The sequence shown here is derived from an EMBL/GenBank/DDBJ whole genome shotgun (WGS) entry which is preliminary data.</text>
</comment>
<dbReference type="AlphaFoldDB" id="A0A0F9CUH0"/>
<protein>
    <submittedName>
        <fullName evidence="1">Uncharacterized protein</fullName>
    </submittedName>
</protein>
<proteinExistence type="predicted"/>
<organism evidence="1">
    <name type="scientific">marine sediment metagenome</name>
    <dbReference type="NCBI Taxonomy" id="412755"/>
    <lineage>
        <taxon>unclassified sequences</taxon>
        <taxon>metagenomes</taxon>
        <taxon>ecological metagenomes</taxon>
    </lineage>
</organism>